<accession>S0DFI7</accession>
<dbReference type="PANTHER" id="PTHR11851">
    <property type="entry name" value="METALLOPROTEASE"/>
    <property type="match status" value="1"/>
</dbReference>
<dbReference type="SUPFAM" id="SSF63411">
    <property type="entry name" value="LuxS/MPP-like metallohydrolase"/>
    <property type="match status" value="2"/>
</dbReference>
<name>S0DFI7_9ZZZZ</name>
<protein>
    <submittedName>
        <fullName evidence="3">Putative peptidase M16 domain containing protein</fullName>
    </submittedName>
</protein>
<evidence type="ECO:0000259" key="2">
    <source>
        <dbReference type="Pfam" id="PF05193"/>
    </source>
</evidence>
<gene>
    <name evidence="3" type="ORF">BN138_193</name>
</gene>
<reference evidence="3" key="2">
    <citation type="journal article" date="2013" name="Biotechnol. Biofuels">
        <title>Mining for hemicellulases in the fungus-growing termite Pseudacanthotermes militaris using functional metagenomics.</title>
        <authorList>
            <person name="Bastien G."/>
            <person name="Arnal G."/>
            <person name="Bozonnet S."/>
            <person name="Laguerre S."/>
            <person name="Ferreira F."/>
            <person name="Faure R."/>
            <person name="Henrissat B."/>
            <person name="Lefevre F."/>
            <person name="Robe P."/>
            <person name="Bouchez O."/>
            <person name="Noirot C."/>
            <person name="Dumon C."/>
            <person name="O'Donohue M."/>
        </authorList>
    </citation>
    <scope>NUCLEOTIDE SEQUENCE</scope>
</reference>
<dbReference type="Pfam" id="PF00675">
    <property type="entry name" value="Peptidase_M16"/>
    <property type="match status" value="1"/>
</dbReference>
<dbReference type="Pfam" id="PF05193">
    <property type="entry name" value="Peptidase_M16_C"/>
    <property type="match status" value="1"/>
</dbReference>
<feature type="domain" description="Peptidase M16 C-terminal" evidence="2">
    <location>
        <begin position="184"/>
        <end position="360"/>
    </location>
</feature>
<dbReference type="InterPro" id="IPR007863">
    <property type="entry name" value="Peptidase_M16_C"/>
</dbReference>
<dbReference type="NCBIfam" id="NF047421">
    <property type="entry name" value="YfmH_fam"/>
    <property type="match status" value="1"/>
</dbReference>
<evidence type="ECO:0000259" key="1">
    <source>
        <dbReference type="Pfam" id="PF00675"/>
    </source>
</evidence>
<organism evidence="3">
    <name type="scientific">termite gut metagenome</name>
    <dbReference type="NCBI Taxonomy" id="433724"/>
    <lineage>
        <taxon>unclassified sequences</taxon>
        <taxon>metagenomes</taxon>
        <taxon>organismal metagenomes</taxon>
    </lineage>
</organism>
<dbReference type="InterPro" id="IPR011249">
    <property type="entry name" value="Metalloenz_LuxS/M16"/>
</dbReference>
<evidence type="ECO:0000313" key="3">
    <source>
        <dbReference type="EMBL" id="CCO21005.1"/>
    </source>
</evidence>
<dbReference type="InterPro" id="IPR011765">
    <property type="entry name" value="Pept_M16_N"/>
</dbReference>
<sequence>MSEKNSISSARIKESYTKIDHASGLTMLLYPMQGFSSAYALFSTKYGSVDTCFKTNTDKDFLQVPEGIAHFLEHKLFESEDGDAFTRYAQTGASANAYTSFDRTAYLFSCTDKFKESLEILLDFVTKPYFTEQTVQKEQGIIGQEIKMYEDNPEWRVFFNLLLALYHEHPLRVDIVGTVDSIAKIDADILYRCYNTFYNLNNMVLCIAGNFSVDDVVATADRILKPARDLTIERRNKPEPRSVYKEKYEQNLPVAIPLFSVGFKADPATEAENAFNQLVDELLINIIAGESTPLYRKLYDEGLINSDFGGEAMSSRDYALTMFSGESRDPERVRDEIVAEISRIKREGIDPDVFSRCKKTVYGNYVSAFSKAESVASMMLSAYFSGTEIYRTLEMLAALTIEDAARRFNESFDVNRCALSVVKGE</sequence>
<dbReference type="Gene3D" id="3.30.830.10">
    <property type="entry name" value="Metalloenzyme, LuxS/M16 peptidase-like"/>
    <property type="match status" value="2"/>
</dbReference>
<dbReference type="EMBL" id="HF548279">
    <property type="protein sequence ID" value="CCO21005.1"/>
    <property type="molecule type" value="Genomic_DNA"/>
</dbReference>
<dbReference type="AlphaFoldDB" id="S0DFI7"/>
<dbReference type="PANTHER" id="PTHR11851:SF134">
    <property type="entry name" value="ZINC-DEPENDENT PROTEASE"/>
    <property type="match status" value="1"/>
</dbReference>
<feature type="domain" description="Peptidase M16 N-terminal" evidence="1">
    <location>
        <begin position="66"/>
        <end position="178"/>
    </location>
</feature>
<dbReference type="GO" id="GO:0046872">
    <property type="term" value="F:metal ion binding"/>
    <property type="evidence" value="ECO:0007669"/>
    <property type="project" value="InterPro"/>
</dbReference>
<dbReference type="InterPro" id="IPR050361">
    <property type="entry name" value="MPP/UQCRC_Complex"/>
</dbReference>
<proteinExistence type="predicted"/>
<reference evidence="3" key="1">
    <citation type="submission" date="2012-10" db="EMBL/GenBank/DDBJ databases">
        <authorList>
            <person name="Sandrine L."/>
        </authorList>
    </citation>
    <scope>NUCLEOTIDE SEQUENCE</scope>
</reference>